<proteinExistence type="predicted"/>
<accession>A0A5B7EF22</accession>
<dbReference type="EMBL" id="VSRR010002560">
    <property type="protein sequence ID" value="MPC32088.1"/>
    <property type="molecule type" value="Genomic_DNA"/>
</dbReference>
<reference evidence="1 2" key="1">
    <citation type="submission" date="2019-05" db="EMBL/GenBank/DDBJ databases">
        <title>Another draft genome of Portunus trituberculatus and its Hox gene families provides insights of decapod evolution.</title>
        <authorList>
            <person name="Jeong J.-H."/>
            <person name="Song I."/>
            <person name="Kim S."/>
            <person name="Choi T."/>
            <person name="Kim D."/>
            <person name="Ryu S."/>
            <person name="Kim W."/>
        </authorList>
    </citation>
    <scope>NUCLEOTIDE SEQUENCE [LARGE SCALE GENOMIC DNA]</scope>
    <source>
        <tissue evidence="1">Muscle</tissue>
    </source>
</reference>
<name>A0A5B7EF22_PORTR</name>
<sequence length="68" mass="7861">MREAMQNEYKDFYKPYHATRGCHSMGHKVKAQRTNPVSVRVSSRLRSKICEKEQLSTSELSLSATESR</sequence>
<evidence type="ECO:0000313" key="2">
    <source>
        <dbReference type="Proteomes" id="UP000324222"/>
    </source>
</evidence>
<protein>
    <submittedName>
        <fullName evidence="1">Uncharacterized protein</fullName>
    </submittedName>
</protein>
<keyword evidence="2" id="KW-1185">Reference proteome</keyword>
<dbReference type="Proteomes" id="UP000324222">
    <property type="component" value="Unassembled WGS sequence"/>
</dbReference>
<organism evidence="1 2">
    <name type="scientific">Portunus trituberculatus</name>
    <name type="common">Swimming crab</name>
    <name type="synonym">Neptunus trituberculatus</name>
    <dbReference type="NCBI Taxonomy" id="210409"/>
    <lineage>
        <taxon>Eukaryota</taxon>
        <taxon>Metazoa</taxon>
        <taxon>Ecdysozoa</taxon>
        <taxon>Arthropoda</taxon>
        <taxon>Crustacea</taxon>
        <taxon>Multicrustacea</taxon>
        <taxon>Malacostraca</taxon>
        <taxon>Eumalacostraca</taxon>
        <taxon>Eucarida</taxon>
        <taxon>Decapoda</taxon>
        <taxon>Pleocyemata</taxon>
        <taxon>Brachyura</taxon>
        <taxon>Eubrachyura</taxon>
        <taxon>Portunoidea</taxon>
        <taxon>Portunidae</taxon>
        <taxon>Portuninae</taxon>
        <taxon>Portunus</taxon>
    </lineage>
</organism>
<gene>
    <name evidence="1" type="ORF">E2C01_025392</name>
</gene>
<comment type="caution">
    <text evidence="1">The sequence shown here is derived from an EMBL/GenBank/DDBJ whole genome shotgun (WGS) entry which is preliminary data.</text>
</comment>
<evidence type="ECO:0000313" key="1">
    <source>
        <dbReference type="EMBL" id="MPC32088.1"/>
    </source>
</evidence>
<dbReference type="AlphaFoldDB" id="A0A5B7EF22"/>